<gene>
    <name evidence="2" type="ORF">G6011_00599</name>
</gene>
<feature type="domain" description="PAN2 UCH" evidence="1">
    <location>
        <begin position="16"/>
        <end position="165"/>
    </location>
</feature>
<reference evidence="2" key="1">
    <citation type="submission" date="2021-07" db="EMBL/GenBank/DDBJ databases">
        <title>Genome Resource of American Ginseng Black Spot Pathogen Alternaria panax.</title>
        <authorList>
            <person name="Qiu C."/>
            <person name="Wang W."/>
            <person name="Liu Z."/>
        </authorList>
    </citation>
    <scope>NUCLEOTIDE SEQUENCE</scope>
    <source>
        <strain evidence="2">BNCC115425</strain>
    </source>
</reference>
<dbReference type="Gene3D" id="3.90.70.10">
    <property type="entry name" value="Cysteine proteinases"/>
    <property type="match status" value="1"/>
</dbReference>
<name>A0AAD4IJC7_9PLEO</name>
<dbReference type="EMBL" id="JAANER010000001">
    <property type="protein sequence ID" value="KAG9195478.1"/>
    <property type="molecule type" value="Genomic_DNA"/>
</dbReference>
<dbReference type="SUPFAM" id="SSF54001">
    <property type="entry name" value="Cysteine proteinases"/>
    <property type="match status" value="1"/>
</dbReference>
<evidence type="ECO:0000313" key="3">
    <source>
        <dbReference type="Proteomes" id="UP001199106"/>
    </source>
</evidence>
<dbReference type="InterPro" id="IPR028881">
    <property type="entry name" value="PAN2_UCH_dom"/>
</dbReference>
<organism evidence="2 3">
    <name type="scientific">Alternaria panax</name>
    <dbReference type="NCBI Taxonomy" id="48097"/>
    <lineage>
        <taxon>Eukaryota</taxon>
        <taxon>Fungi</taxon>
        <taxon>Dikarya</taxon>
        <taxon>Ascomycota</taxon>
        <taxon>Pezizomycotina</taxon>
        <taxon>Dothideomycetes</taxon>
        <taxon>Pleosporomycetidae</taxon>
        <taxon>Pleosporales</taxon>
        <taxon>Pleosporineae</taxon>
        <taxon>Pleosporaceae</taxon>
        <taxon>Alternaria</taxon>
        <taxon>Alternaria sect. Panax</taxon>
    </lineage>
</organism>
<dbReference type="Proteomes" id="UP001199106">
    <property type="component" value="Unassembled WGS sequence"/>
</dbReference>
<dbReference type="CDD" id="cd02257">
    <property type="entry name" value="Peptidase_C19"/>
    <property type="match status" value="1"/>
</dbReference>
<comment type="caution">
    <text evidence="2">The sequence shown here is derived from an EMBL/GenBank/DDBJ whole genome shotgun (WGS) entry which is preliminary data.</text>
</comment>
<dbReference type="InterPro" id="IPR038765">
    <property type="entry name" value="Papain-like_cys_pep_sf"/>
</dbReference>
<protein>
    <recommendedName>
        <fullName evidence="1">PAN2 UCH domain-containing protein</fullName>
    </recommendedName>
</protein>
<accession>A0AAD4IJC7</accession>
<proteinExistence type="predicted"/>
<evidence type="ECO:0000259" key="1">
    <source>
        <dbReference type="Pfam" id="PF13423"/>
    </source>
</evidence>
<dbReference type="AlphaFoldDB" id="A0AAD4IJC7"/>
<sequence length="213" mass="24090">MASEIPGAFILRKLNSESLQERTARANAAGCQQDSDEFLTRLLDACRDSIDPTNHQQIDEFNYLFRLTRHEEVRCTHGDCNYVQSTSSYDTTTDLGFSGVMVARHGQNYPDIQSALANSAWLETDDLSSLTCKACNHTGDVKNFRTIEAAPEYLRINLELNTFDENGKQQVEKDNPDWPLKNKYQRLYYDSVSNEHHASADCEPGKPSCGDRL</sequence>
<dbReference type="Pfam" id="PF13423">
    <property type="entry name" value="UCH_1"/>
    <property type="match status" value="1"/>
</dbReference>
<keyword evidence="3" id="KW-1185">Reference proteome</keyword>
<evidence type="ECO:0000313" key="2">
    <source>
        <dbReference type="EMBL" id="KAG9195478.1"/>
    </source>
</evidence>